<dbReference type="InterPro" id="IPR025254">
    <property type="entry name" value="CCDC113/CCDC96_CC"/>
</dbReference>
<dbReference type="PANTHER" id="PTHR15654">
    <property type="entry name" value="COILED-COIL DOMAIN-CONTAINING PROTEIN 113-RELATED"/>
    <property type="match status" value="1"/>
</dbReference>
<sequence>MTEQMTKNDTDGVVDEDNGERLYLNTMIRDDHENSALENEEYEEERKMEEAEGEEGIYKMDEFLIWDEEPGEREYEEERYRERSLEDEAEEEEERDAPSDDIATISAAEKPEEEVRQDVVGPDHVLAEIPVEIFASHEAMLKKLKELLAEQTELRRKNRLLEVWIIKHMRKMQEKVTPVDVTKESEQMEQIYRQTLHTYKQHVDDITERKTRIIADMQSYEDRVQKARDENARVFDELLDREREVATGLIYAKTGRMLTEKAVNEITRRQVSRRASLARNRYEYILLQHRLEEVKMQLRNLETLGEGMTTMDYEALHMTHVNYKDKLDERDRELEKLRHKIAEMVNGVAHYKEKETCLAEDIVFEERELNEYREQTARVREDVNKLHLILRDLRWAHDEKRLEGGLLMAPPVLRETERMIKLLDAVRNDIEIIKREIHRYGPANGKKKRSSEASAMSTVTQDKPDRF</sequence>
<evidence type="ECO:0000256" key="5">
    <source>
        <dbReference type="SAM" id="MobiDB-lite"/>
    </source>
</evidence>
<evidence type="ECO:0000313" key="7">
    <source>
        <dbReference type="EMBL" id="TGZ32160.1"/>
    </source>
</evidence>
<feature type="region of interest" description="Disordered" evidence="5">
    <location>
        <begin position="25"/>
        <end position="54"/>
    </location>
</feature>
<feature type="compositionally biased region" description="Polar residues" evidence="5">
    <location>
        <begin position="452"/>
        <end position="461"/>
    </location>
</feature>
<evidence type="ECO:0000256" key="3">
    <source>
        <dbReference type="ARBA" id="ARBA00023273"/>
    </source>
</evidence>
<feature type="domain" description="CCDC113/CCDC96 coiled-coil" evidence="6">
    <location>
        <begin position="272"/>
        <end position="438"/>
    </location>
</feature>
<dbReference type="InterPro" id="IPR051885">
    <property type="entry name" value="CC_CF"/>
</dbReference>
<feature type="coiled-coil region" evidence="4">
    <location>
        <begin position="284"/>
        <end position="382"/>
    </location>
</feature>
<dbReference type="GO" id="GO:0005930">
    <property type="term" value="C:axoneme"/>
    <property type="evidence" value="ECO:0007669"/>
    <property type="project" value="TreeGrafter"/>
</dbReference>
<keyword evidence="8" id="KW-1185">Reference proteome</keyword>
<dbReference type="Pfam" id="PF13870">
    <property type="entry name" value="CCDC113_CCDC96_CC"/>
    <property type="match status" value="1"/>
</dbReference>
<feature type="compositionally biased region" description="Basic and acidic residues" evidence="5">
    <location>
        <begin position="72"/>
        <end position="86"/>
    </location>
</feature>
<dbReference type="PANTHER" id="PTHR15654:SF1">
    <property type="entry name" value="COILED-COIL DOMAIN-CONTAINING PROTEIN 96"/>
    <property type="match status" value="1"/>
</dbReference>
<evidence type="ECO:0000259" key="6">
    <source>
        <dbReference type="Pfam" id="PF13870"/>
    </source>
</evidence>
<gene>
    <name evidence="7" type="ORF">DBV15_01101</name>
</gene>
<feature type="region of interest" description="Disordered" evidence="5">
    <location>
        <begin position="442"/>
        <end position="467"/>
    </location>
</feature>
<keyword evidence="2 4" id="KW-0175">Coiled coil</keyword>
<evidence type="ECO:0000313" key="8">
    <source>
        <dbReference type="Proteomes" id="UP000310200"/>
    </source>
</evidence>
<feature type="region of interest" description="Disordered" evidence="5">
    <location>
        <begin position="67"/>
        <end position="118"/>
    </location>
</feature>
<protein>
    <submittedName>
        <fullName evidence="7">Coiled-coil domain-containing protein 96</fullName>
    </submittedName>
</protein>
<proteinExistence type="predicted"/>
<dbReference type="STRING" id="300112.A0A4S2JAI7"/>
<reference evidence="7 8" key="1">
    <citation type="journal article" date="2019" name="Philos. Trans. R. Soc. Lond., B, Biol. Sci.">
        <title>Ant behaviour and brain gene expression of defending hosts depend on the ecological success of the intruding social parasite.</title>
        <authorList>
            <person name="Kaur R."/>
            <person name="Stoldt M."/>
            <person name="Jongepier E."/>
            <person name="Feldmeyer B."/>
            <person name="Menzel F."/>
            <person name="Bornberg-Bauer E."/>
            <person name="Foitzik S."/>
        </authorList>
    </citation>
    <scope>NUCLEOTIDE SEQUENCE [LARGE SCALE GENOMIC DNA]</scope>
    <source>
        <tissue evidence="7">Whole body</tissue>
    </source>
</reference>
<dbReference type="Proteomes" id="UP000310200">
    <property type="component" value="Unassembled WGS sequence"/>
</dbReference>
<accession>A0A4S2JAI7</accession>
<organism evidence="7 8">
    <name type="scientific">Temnothorax longispinosus</name>
    <dbReference type="NCBI Taxonomy" id="300112"/>
    <lineage>
        <taxon>Eukaryota</taxon>
        <taxon>Metazoa</taxon>
        <taxon>Ecdysozoa</taxon>
        <taxon>Arthropoda</taxon>
        <taxon>Hexapoda</taxon>
        <taxon>Insecta</taxon>
        <taxon>Pterygota</taxon>
        <taxon>Neoptera</taxon>
        <taxon>Endopterygota</taxon>
        <taxon>Hymenoptera</taxon>
        <taxon>Apocrita</taxon>
        <taxon>Aculeata</taxon>
        <taxon>Formicoidea</taxon>
        <taxon>Formicidae</taxon>
        <taxon>Myrmicinae</taxon>
        <taxon>Temnothorax</taxon>
    </lineage>
</organism>
<keyword evidence="3" id="KW-0966">Cell projection</keyword>
<comment type="caution">
    <text evidence="7">The sequence shown here is derived from an EMBL/GenBank/DDBJ whole genome shotgun (WGS) entry which is preliminary data.</text>
</comment>
<dbReference type="EMBL" id="QBLH01003951">
    <property type="protein sequence ID" value="TGZ32160.1"/>
    <property type="molecule type" value="Genomic_DNA"/>
</dbReference>
<dbReference type="GO" id="GO:0036064">
    <property type="term" value="C:ciliary basal body"/>
    <property type="evidence" value="ECO:0007669"/>
    <property type="project" value="TreeGrafter"/>
</dbReference>
<feature type="compositionally biased region" description="Basic and acidic residues" evidence="5">
    <location>
        <begin position="44"/>
        <end position="54"/>
    </location>
</feature>
<evidence type="ECO:0000256" key="4">
    <source>
        <dbReference type="SAM" id="Coils"/>
    </source>
</evidence>
<evidence type="ECO:0000256" key="2">
    <source>
        <dbReference type="ARBA" id="ARBA00023054"/>
    </source>
</evidence>
<comment type="subcellular location">
    <subcellularLocation>
        <location evidence="1">Cell projection</location>
        <location evidence="1">Cilium</location>
    </subcellularLocation>
</comment>
<feature type="coiled-coil region" evidence="4">
    <location>
        <begin position="210"/>
        <end position="237"/>
    </location>
</feature>
<dbReference type="GO" id="GO:0060271">
    <property type="term" value="P:cilium assembly"/>
    <property type="evidence" value="ECO:0007669"/>
    <property type="project" value="TreeGrafter"/>
</dbReference>
<name>A0A4S2JAI7_9HYME</name>
<dbReference type="AlphaFoldDB" id="A0A4S2JAI7"/>
<evidence type="ECO:0000256" key="1">
    <source>
        <dbReference type="ARBA" id="ARBA00004138"/>
    </source>
</evidence>